<evidence type="ECO:0000256" key="1">
    <source>
        <dbReference type="SAM" id="Phobius"/>
    </source>
</evidence>
<dbReference type="AlphaFoldDB" id="A0A814MEE4"/>
<feature type="transmembrane region" description="Helical" evidence="1">
    <location>
        <begin position="20"/>
        <end position="42"/>
    </location>
</feature>
<keyword evidence="1" id="KW-0472">Membrane</keyword>
<proteinExistence type="predicted"/>
<protein>
    <submittedName>
        <fullName evidence="2">Uncharacterized protein</fullName>
    </submittedName>
</protein>
<dbReference type="EMBL" id="CAJNOJ010000087">
    <property type="protein sequence ID" value="CAF1075411.1"/>
    <property type="molecule type" value="Genomic_DNA"/>
</dbReference>
<evidence type="ECO:0000313" key="2">
    <source>
        <dbReference type="EMBL" id="CAF1075411.1"/>
    </source>
</evidence>
<accession>A0A814MEE4</accession>
<keyword evidence="1" id="KW-0812">Transmembrane</keyword>
<name>A0A814MEE4_ADIRI</name>
<reference evidence="2" key="1">
    <citation type="submission" date="2021-02" db="EMBL/GenBank/DDBJ databases">
        <authorList>
            <person name="Nowell W R."/>
        </authorList>
    </citation>
    <scope>NUCLEOTIDE SEQUENCE</scope>
</reference>
<gene>
    <name evidence="2" type="ORF">EDS130_LOCUS18666</name>
</gene>
<comment type="caution">
    <text evidence="2">The sequence shown here is derived from an EMBL/GenBank/DDBJ whole genome shotgun (WGS) entry which is preliminary data.</text>
</comment>
<dbReference type="OrthoDB" id="10050107at2759"/>
<dbReference type="Proteomes" id="UP000663852">
    <property type="component" value="Unassembled WGS sequence"/>
</dbReference>
<organism evidence="2 3">
    <name type="scientific">Adineta ricciae</name>
    <name type="common">Rotifer</name>
    <dbReference type="NCBI Taxonomy" id="249248"/>
    <lineage>
        <taxon>Eukaryota</taxon>
        <taxon>Metazoa</taxon>
        <taxon>Spiralia</taxon>
        <taxon>Gnathifera</taxon>
        <taxon>Rotifera</taxon>
        <taxon>Eurotatoria</taxon>
        <taxon>Bdelloidea</taxon>
        <taxon>Adinetida</taxon>
        <taxon>Adinetidae</taxon>
        <taxon>Adineta</taxon>
    </lineage>
</organism>
<keyword evidence="1" id="KW-1133">Transmembrane helix</keyword>
<evidence type="ECO:0000313" key="3">
    <source>
        <dbReference type="Proteomes" id="UP000663852"/>
    </source>
</evidence>
<sequence length="84" mass="10069">MFRITNYRKIQERDLFWQQFRYVALGILTIAIIIFIIILSMINKRPNIDSHIINIQHLNEQSTSTKTVLLQQKSSKGKRKRRKI</sequence>